<proteinExistence type="predicted"/>
<evidence type="ECO:0000313" key="3">
    <source>
        <dbReference type="Proteomes" id="UP001212123"/>
    </source>
</evidence>
<dbReference type="EMBL" id="JAQMTU010000043">
    <property type="protein sequence ID" value="MDB9486440.1"/>
    <property type="molecule type" value="Genomic_DNA"/>
</dbReference>
<accession>A0ABT5A3D2</accession>
<evidence type="ECO:0000256" key="1">
    <source>
        <dbReference type="SAM" id="Coils"/>
    </source>
</evidence>
<sequence>MSILTSAINFIAVLCNQILSELIIIGSGTSQLKISLQFFENSLLPNLRKFEDDFQELPRLIGSSLDILETNLGNNSVLIKEISKIKNDIENVINKEFHLTTEIECYRDRLVENIHEIEAKDKKDLLKEKQDNLDALNDLEKQKQTIEEQISQLQFQMSMMIADPWYAEMIRGQVAALIFSKDSITNQMSVNSKRREEITNKLNKVDHDLNNCSSLTDSIGQLMNKIQGTKNELSAIKAMLSNQEDFLDFSNPSLALLNIEIIRNMLNDGAIADLVG</sequence>
<name>A0ABT5A3D2_9CYAN</name>
<gene>
    <name evidence="2" type="ORF">PN492_07760</name>
</gene>
<dbReference type="RefSeq" id="WP_271805219.1">
    <property type="nucleotide sequence ID" value="NZ_JAQMTU010000043.1"/>
</dbReference>
<feature type="coiled-coil region" evidence="1">
    <location>
        <begin position="119"/>
        <end position="156"/>
    </location>
</feature>
<comment type="caution">
    <text evidence="2">The sequence shown here is derived from an EMBL/GenBank/DDBJ whole genome shotgun (WGS) entry which is preliminary data.</text>
</comment>
<evidence type="ECO:0000313" key="2">
    <source>
        <dbReference type="EMBL" id="MDB9486440.1"/>
    </source>
</evidence>
<keyword evidence="1" id="KW-0175">Coiled coil</keyword>
<keyword evidence="3" id="KW-1185">Reference proteome</keyword>
<protein>
    <submittedName>
        <fullName evidence="2">Uncharacterized protein</fullName>
    </submittedName>
</protein>
<dbReference type="Proteomes" id="UP001212123">
    <property type="component" value="Unassembled WGS sequence"/>
</dbReference>
<organism evidence="2 3">
    <name type="scientific">Dolichospermum circinale CS-537/01</name>
    <dbReference type="NCBI Taxonomy" id="3021739"/>
    <lineage>
        <taxon>Bacteria</taxon>
        <taxon>Bacillati</taxon>
        <taxon>Cyanobacteriota</taxon>
        <taxon>Cyanophyceae</taxon>
        <taxon>Nostocales</taxon>
        <taxon>Aphanizomenonaceae</taxon>
        <taxon>Dolichospermum</taxon>
        <taxon>Dolichospermum circinale</taxon>
    </lineage>
</organism>
<reference evidence="2 3" key="1">
    <citation type="submission" date="2023-01" db="EMBL/GenBank/DDBJ databases">
        <title>Genomes from the Australian National Cyanobacteria Reference Collection.</title>
        <authorList>
            <person name="Willis A."/>
            <person name="Lee E.M.F."/>
        </authorList>
    </citation>
    <scope>NUCLEOTIDE SEQUENCE [LARGE SCALE GENOMIC DNA]</scope>
    <source>
        <strain evidence="2 3">CS-537/01</strain>
    </source>
</reference>